<evidence type="ECO:0000259" key="1">
    <source>
        <dbReference type="Pfam" id="PF13843"/>
    </source>
</evidence>
<dbReference type="InterPro" id="IPR029526">
    <property type="entry name" value="PGBD"/>
</dbReference>
<sequence>HLPGVKGNARTCKTAVDCWHNLFNDEILEIIVKYTNQYINIIRDNFSRERDIKPTDVIELRALIGLLYLAGAYRANRQSLEELWGREGDGVEKFSLVMNIKRF</sequence>
<dbReference type="Pfam" id="PF13843">
    <property type="entry name" value="DDE_Tnp_1_7"/>
    <property type="match status" value="1"/>
</dbReference>
<feature type="non-terminal residue" evidence="2">
    <location>
        <position position="1"/>
    </location>
</feature>
<feature type="domain" description="PiggyBac transposable element-derived protein" evidence="1">
    <location>
        <begin position="14"/>
        <end position="103"/>
    </location>
</feature>
<feature type="non-terminal residue" evidence="2">
    <location>
        <position position="103"/>
    </location>
</feature>
<gene>
    <name evidence="2" type="ORF">g.44695</name>
</gene>
<accession>A0A1B6DKS8</accession>
<organism evidence="2">
    <name type="scientific">Clastoptera arizonana</name>
    <name type="common">Arizona spittle bug</name>
    <dbReference type="NCBI Taxonomy" id="38151"/>
    <lineage>
        <taxon>Eukaryota</taxon>
        <taxon>Metazoa</taxon>
        <taxon>Ecdysozoa</taxon>
        <taxon>Arthropoda</taxon>
        <taxon>Hexapoda</taxon>
        <taxon>Insecta</taxon>
        <taxon>Pterygota</taxon>
        <taxon>Neoptera</taxon>
        <taxon>Paraneoptera</taxon>
        <taxon>Hemiptera</taxon>
        <taxon>Auchenorrhyncha</taxon>
        <taxon>Cercopoidea</taxon>
        <taxon>Clastopteridae</taxon>
        <taxon>Clastoptera</taxon>
    </lineage>
</organism>
<proteinExistence type="predicted"/>
<name>A0A1B6DKS8_9HEMI</name>
<reference evidence="2" key="1">
    <citation type="submission" date="2015-12" db="EMBL/GenBank/DDBJ databases">
        <title>De novo transcriptome assembly of four potential Pierce s Disease insect vectors from Arizona vineyards.</title>
        <authorList>
            <person name="Tassone E.E."/>
        </authorList>
    </citation>
    <scope>NUCLEOTIDE SEQUENCE</scope>
</reference>
<dbReference type="EMBL" id="GEDC01011007">
    <property type="protein sequence ID" value="JAS26291.1"/>
    <property type="molecule type" value="Transcribed_RNA"/>
</dbReference>
<evidence type="ECO:0000313" key="2">
    <source>
        <dbReference type="EMBL" id="JAS26291.1"/>
    </source>
</evidence>
<dbReference type="AlphaFoldDB" id="A0A1B6DKS8"/>
<protein>
    <recommendedName>
        <fullName evidence="1">PiggyBac transposable element-derived protein domain-containing protein</fullName>
    </recommendedName>
</protein>